<evidence type="ECO:0000313" key="1">
    <source>
        <dbReference type="EMBL" id="CAF4477106.1"/>
    </source>
</evidence>
<dbReference type="Proteomes" id="UP000681720">
    <property type="component" value="Unassembled WGS sequence"/>
</dbReference>
<accession>A0A8S2YQ17</accession>
<evidence type="ECO:0000313" key="4">
    <source>
        <dbReference type="Proteomes" id="UP000676336"/>
    </source>
</evidence>
<dbReference type="Proteomes" id="UP000681967">
    <property type="component" value="Unassembled WGS sequence"/>
</dbReference>
<feature type="non-terminal residue" evidence="2">
    <location>
        <position position="65"/>
    </location>
</feature>
<dbReference type="EMBL" id="CAJOBJ010151580">
    <property type="protein sequence ID" value="CAF4808773.1"/>
    <property type="molecule type" value="Genomic_DNA"/>
</dbReference>
<sequence>MGQASLGLLQRQYYENETNITIAYRQFISNLARALTNDTSMIDQDVKEIFDFDKNISKVKLIRTT</sequence>
<dbReference type="EMBL" id="CAJOBH010072188">
    <property type="protein sequence ID" value="CAF4477106.1"/>
    <property type="molecule type" value="Genomic_DNA"/>
</dbReference>
<dbReference type="InterPro" id="IPR042089">
    <property type="entry name" value="Peptidase_M13_dom_2"/>
</dbReference>
<evidence type="ECO:0000313" key="2">
    <source>
        <dbReference type="EMBL" id="CAF4560148.1"/>
    </source>
</evidence>
<protein>
    <submittedName>
        <fullName evidence="2">Uncharacterized protein</fullName>
    </submittedName>
</protein>
<dbReference type="EMBL" id="CAJOBI010094918">
    <property type="protein sequence ID" value="CAF4560148.1"/>
    <property type="molecule type" value="Genomic_DNA"/>
</dbReference>
<gene>
    <name evidence="1" type="ORF">BYL167_LOCUS34942</name>
    <name evidence="3" type="ORF">GIL414_LOCUS47488</name>
    <name evidence="2" type="ORF">SMN809_LOCUS37408</name>
</gene>
<dbReference type="Proteomes" id="UP000676336">
    <property type="component" value="Unassembled WGS sequence"/>
</dbReference>
<reference evidence="2" key="1">
    <citation type="submission" date="2021-02" db="EMBL/GenBank/DDBJ databases">
        <authorList>
            <person name="Nowell W R."/>
        </authorList>
    </citation>
    <scope>NUCLEOTIDE SEQUENCE</scope>
</reference>
<proteinExistence type="predicted"/>
<dbReference type="Gene3D" id="1.10.1380.10">
    <property type="entry name" value="Neutral endopeptidase , domain2"/>
    <property type="match status" value="1"/>
</dbReference>
<dbReference type="AlphaFoldDB" id="A0A8S2YQ17"/>
<name>A0A8S2YQ17_9BILA</name>
<comment type="caution">
    <text evidence="2">The sequence shown here is derived from an EMBL/GenBank/DDBJ whole genome shotgun (WGS) entry which is preliminary data.</text>
</comment>
<organism evidence="2 4">
    <name type="scientific">Rotaria magnacalcarata</name>
    <dbReference type="NCBI Taxonomy" id="392030"/>
    <lineage>
        <taxon>Eukaryota</taxon>
        <taxon>Metazoa</taxon>
        <taxon>Spiralia</taxon>
        <taxon>Gnathifera</taxon>
        <taxon>Rotifera</taxon>
        <taxon>Eurotatoria</taxon>
        <taxon>Bdelloidea</taxon>
        <taxon>Philodinida</taxon>
        <taxon>Philodinidae</taxon>
        <taxon>Rotaria</taxon>
    </lineage>
</organism>
<evidence type="ECO:0000313" key="3">
    <source>
        <dbReference type="EMBL" id="CAF4808773.1"/>
    </source>
</evidence>